<feature type="compositionally biased region" description="Low complexity" evidence="1">
    <location>
        <begin position="224"/>
        <end position="238"/>
    </location>
</feature>
<gene>
    <name evidence="2" type="ORF">B9479_007391</name>
</gene>
<feature type="compositionally biased region" description="Pro residues" evidence="1">
    <location>
        <begin position="1"/>
        <end position="14"/>
    </location>
</feature>
<feature type="region of interest" description="Disordered" evidence="1">
    <location>
        <begin position="223"/>
        <end position="247"/>
    </location>
</feature>
<keyword evidence="3" id="KW-1185">Reference proteome</keyword>
<protein>
    <recommendedName>
        <fullName evidence="4">BTB domain-containing protein</fullName>
    </recommendedName>
</protein>
<comment type="caution">
    <text evidence="2">The sequence shown here is derived from an EMBL/GenBank/DDBJ whole genome shotgun (WGS) entry which is preliminary data.</text>
</comment>
<feature type="region of interest" description="Disordered" evidence="1">
    <location>
        <begin position="1"/>
        <end position="21"/>
    </location>
</feature>
<organism evidence="2 3">
    <name type="scientific">Cryptococcus floricola</name>
    <dbReference type="NCBI Taxonomy" id="2591691"/>
    <lineage>
        <taxon>Eukaryota</taxon>
        <taxon>Fungi</taxon>
        <taxon>Dikarya</taxon>
        <taxon>Basidiomycota</taxon>
        <taxon>Agaricomycotina</taxon>
        <taxon>Tremellomycetes</taxon>
        <taxon>Tremellales</taxon>
        <taxon>Cryptococcaceae</taxon>
        <taxon>Cryptococcus</taxon>
    </lineage>
</organism>
<evidence type="ECO:0000256" key="1">
    <source>
        <dbReference type="SAM" id="MobiDB-lite"/>
    </source>
</evidence>
<name>A0A5D3AKH9_9TREE</name>
<evidence type="ECO:0008006" key="4">
    <source>
        <dbReference type="Google" id="ProtNLM"/>
    </source>
</evidence>
<dbReference type="EMBL" id="NIDF01000164">
    <property type="protein sequence ID" value="TYJ52015.1"/>
    <property type="molecule type" value="Genomic_DNA"/>
</dbReference>
<sequence length="317" mass="34698">MSTPTNPTPLPSPPASHAGNGYCCPACRREGEPCEPGEPEVDDIWNDESAEVVLVSSDNVAFWVPGYHIMSQSTALRDALQINTTLPSPAPNKEPIRITLTDDDCETSSALRFFLHLSTHGSPSSLLPKHPKEIVKMTLEGMLFMRKYDCAPAQSLGEMWMRTMARGQGEWDGEGEGEGPGEGKGWGKSLSALDLFLISAKTGMDGVMVDCVKYYKPRGRWLQPRPADASSPSPSNQTAPPPPLPEPIWEKDEYIPMLNERFGWGAYTGLAPGEFPILAWEACPPLVLWALTKACEREEGWEKRGECLEGILGEVGV</sequence>
<accession>A0A5D3AKH9</accession>
<proteinExistence type="predicted"/>
<dbReference type="Proteomes" id="UP000322245">
    <property type="component" value="Unassembled WGS sequence"/>
</dbReference>
<dbReference type="AlphaFoldDB" id="A0A5D3AKH9"/>
<evidence type="ECO:0000313" key="3">
    <source>
        <dbReference type="Proteomes" id="UP000322245"/>
    </source>
</evidence>
<evidence type="ECO:0000313" key="2">
    <source>
        <dbReference type="EMBL" id="TYJ52015.1"/>
    </source>
</evidence>
<reference evidence="2 3" key="1">
    <citation type="submission" date="2017-05" db="EMBL/GenBank/DDBJ databases">
        <title>The Genome Sequence of Tsuchiyaea wingfieldii DSM 27421.</title>
        <authorList>
            <person name="Cuomo C."/>
            <person name="Passer A."/>
            <person name="Billmyre B."/>
            <person name="Heitman J."/>
        </authorList>
    </citation>
    <scope>NUCLEOTIDE SEQUENCE [LARGE SCALE GENOMIC DNA]</scope>
    <source>
        <strain evidence="2 3">DSM 27421</strain>
    </source>
</reference>